<evidence type="ECO:0000313" key="2">
    <source>
        <dbReference type="EMBL" id="KAK3396868.1"/>
    </source>
</evidence>
<feature type="compositionally biased region" description="Low complexity" evidence="1">
    <location>
        <begin position="644"/>
        <end position="653"/>
    </location>
</feature>
<feature type="compositionally biased region" description="Low complexity" evidence="1">
    <location>
        <begin position="21"/>
        <end position="37"/>
    </location>
</feature>
<name>A0AAE0PBJ9_SORBR</name>
<evidence type="ECO:0000256" key="1">
    <source>
        <dbReference type="SAM" id="MobiDB-lite"/>
    </source>
</evidence>
<feature type="compositionally biased region" description="Low complexity" evidence="1">
    <location>
        <begin position="195"/>
        <end position="211"/>
    </location>
</feature>
<dbReference type="PANTHER" id="PTHR24335">
    <property type="entry name" value="MOTOR NEURON AND PANCREAS HOMEOBOX PROTEIN"/>
    <property type="match status" value="1"/>
</dbReference>
<feature type="region of interest" description="Disordered" evidence="1">
    <location>
        <begin position="644"/>
        <end position="744"/>
    </location>
</feature>
<reference evidence="2" key="2">
    <citation type="submission" date="2023-07" db="EMBL/GenBank/DDBJ databases">
        <authorList>
            <consortium name="Lawrence Berkeley National Laboratory"/>
            <person name="Haridas S."/>
            <person name="Hensen N."/>
            <person name="Bonometti L."/>
            <person name="Westerberg I."/>
            <person name="Brannstrom I.O."/>
            <person name="Guillou S."/>
            <person name="Cros-Aarteil S."/>
            <person name="Calhoun S."/>
            <person name="Kuo A."/>
            <person name="Mondo S."/>
            <person name="Pangilinan J."/>
            <person name="Riley R."/>
            <person name="LaButti K."/>
            <person name="Andreopoulos B."/>
            <person name="Lipzen A."/>
            <person name="Chen C."/>
            <person name="Yanf M."/>
            <person name="Daum C."/>
            <person name="Ng V."/>
            <person name="Clum A."/>
            <person name="Steindorff A."/>
            <person name="Ohm R."/>
            <person name="Martin F."/>
            <person name="Silar P."/>
            <person name="Natvig D."/>
            <person name="Lalanne C."/>
            <person name="Gautier V."/>
            <person name="Ament-velasquez S.L."/>
            <person name="Kruys A."/>
            <person name="Hutchinson M.I."/>
            <person name="Powell A.J."/>
            <person name="Barry K."/>
            <person name="Miller A.N."/>
            <person name="Grigoriev I.V."/>
            <person name="Debuchy R."/>
            <person name="Gladieux P."/>
            <person name="Thoren M.H."/>
            <person name="Johannesson H."/>
        </authorList>
    </citation>
    <scope>NUCLEOTIDE SEQUENCE</scope>
    <source>
        <strain evidence="2">FGSC 1904</strain>
    </source>
</reference>
<feature type="compositionally biased region" description="Basic and acidic residues" evidence="1">
    <location>
        <begin position="332"/>
        <end position="348"/>
    </location>
</feature>
<protein>
    <submittedName>
        <fullName evidence="2">Uncharacterized protein</fullName>
    </submittedName>
</protein>
<sequence>MSRNHAGPLSAATPGDGHGRQQQQTQQQQLTSHSQHLSAPQQTKWHSPQPSYQHQHPHPHHPNLASFVKPEHTPMNGHSHGYSHSDAAWSARKSSGSTVSATSASSRSPSPGTHSDLGSICYAASTSSLATSLQTATECNFQEGDLEQREGVGMGKKWNDDTSRSPINPVSRFTGRPAKKGRYAPNGNGGGPGSGSSSSTSGTRSPSRPSSLRNAMFAADSSAPHPQAGEDMMSCESDAESGESEDDDMDIMGDYLDDNSSEDEEEEDDNDWSGQNGNLESAVIEAVNGDLPLAAYLIPILHRDYNLAVKNKVESWQFGNTGSGTSGGGTQHLRERGNSDASRGEKSSYTDSPSGGSGGSGNGNSRKRRRRSNSDGGGREGRGFGDGAGRGRGSGDWGGGGGGGGNDGGNDGDEEDDKNIDKGSSPGVAGNEEPQPMLACPFHKRDPEKYGIQQTNSANGKKHKYRACTGPGFKSIQRLKEHLKRVHSPVQCNRCYKIFPGTDRATCLANLSEHQKESDACELGDPSQKEGIDAVQWAALERQNRKKNQEAHKLEKWFEIWDVLFPGATRPETPWHDIKPRIAPFSPSKDGDAFSKLFLDILDHKIQHQDIDFSSMETDIVRQRLKSVVQQTFKAYVSLHGHLSTETSSSELSNGPGGRNRLSIVGGSSTHLSAPATAASHQMSNTTTGTAPTSIGMGTRNNNNPQAQMNPYAQHGIPTSPFHSHSHSHSHSHYGHHSPATPHQPQFMAHSPHNGPMAVSPHAAAAMSAAGYTMTAEDPSIASASAVGVNGGGPAANYFYTSYAMFPPPPHPATGTHAAWGAPGQFVPAHHPAAVQAQFGMPHPAQQQIGSVGPHGQVGQVTPDHMDVGVGGYQFEVEAGGFD</sequence>
<feature type="compositionally biased region" description="Gly residues" evidence="1">
    <location>
        <begin position="384"/>
        <end position="409"/>
    </location>
</feature>
<dbReference type="GO" id="GO:0005634">
    <property type="term" value="C:nucleus"/>
    <property type="evidence" value="ECO:0007669"/>
    <property type="project" value="TreeGrafter"/>
</dbReference>
<feature type="compositionally biased region" description="Gly residues" evidence="1">
    <location>
        <begin position="321"/>
        <end position="330"/>
    </location>
</feature>
<dbReference type="InterPro" id="IPR042768">
    <property type="entry name" value="MNX1/Ceh-12"/>
</dbReference>
<dbReference type="EMBL" id="JAUTDP010000008">
    <property type="protein sequence ID" value="KAK3396868.1"/>
    <property type="molecule type" value="Genomic_DNA"/>
</dbReference>
<feature type="region of interest" description="Disordered" evidence="1">
    <location>
        <begin position="1"/>
        <end position="119"/>
    </location>
</feature>
<feature type="compositionally biased region" description="Low complexity" evidence="1">
    <location>
        <begin position="94"/>
        <end position="115"/>
    </location>
</feature>
<comment type="caution">
    <text evidence="2">The sequence shown here is derived from an EMBL/GenBank/DDBJ whole genome shotgun (WGS) entry which is preliminary data.</text>
</comment>
<feature type="compositionally biased region" description="Acidic residues" evidence="1">
    <location>
        <begin position="237"/>
        <end position="271"/>
    </location>
</feature>
<organism evidence="2 3">
    <name type="scientific">Sordaria brevicollis</name>
    <dbReference type="NCBI Taxonomy" id="83679"/>
    <lineage>
        <taxon>Eukaryota</taxon>
        <taxon>Fungi</taxon>
        <taxon>Dikarya</taxon>
        <taxon>Ascomycota</taxon>
        <taxon>Pezizomycotina</taxon>
        <taxon>Sordariomycetes</taxon>
        <taxon>Sordariomycetidae</taxon>
        <taxon>Sordariales</taxon>
        <taxon>Sordariaceae</taxon>
        <taxon>Sordaria</taxon>
    </lineage>
</organism>
<feature type="compositionally biased region" description="Polar residues" evidence="1">
    <location>
        <begin position="679"/>
        <end position="693"/>
    </location>
</feature>
<feature type="compositionally biased region" description="Polar residues" evidence="1">
    <location>
        <begin position="699"/>
        <end position="711"/>
    </location>
</feature>
<proteinExistence type="predicted"/>
<dbReference type="GO" id="GO:1990837">
    <property type="term" value="F:sequence-specific double-stranded DNA binding"/>
    <property type="evidence" value="ECO:0007669"/>
    <property type="project" value="TreeGrafter"/>
</dbReference>
<evidence type="ECO:0000313" key="3">
    <source>
        <dbReference type="Proteomes" id="UP001281003"/>
    </source>
</evidence>
<feature type="compositionally biased region" description="Basic residues" evidence="1">
    <location>
        <begin position="724"/>
        <end position="736"/>
    </location>
</feature>
<accession>A0AAE0PBJ9</accession>
<dbReference type="Proteomes" id="UP001281003">
    <property type="component" value="Unassembled WGS sequence"/>
</dbReference>
<dbReference type="PANTHER" id="PTHR24335:SF4">
    <property type="entry name" value="EXTRA-EXTRA"/>
    <property type="match status" value="1"/>
</dbReference>
<keyword evidence="3" id="KW-1185">Reference proteome</keyword>
<dbReference type="AlphaFoldDB" id="A0AAE0PBJ9"/>
<feature type="region of interest" description="Disordered" evidence="1">
    <location>
        <begin position="141"/>
        <end position="277"/>
    </location>
</feature>
<gene>
    <name evidence="2" type="ORF">B0T20DRAFT_500344</name>
</gene>
<reference evidence="2" key="1">
    <citation type="journal article" date="2023" name="Mol. Phylogenet. Evol.">
        <title>Genome-scale phylogeny and comparative genomics of the fungal order Sordariales.</title>
        <authorList>
            <person name="Hensen N."/>
            <person name="Bonometti L."/>
            <person name="Westerberg I."/>
            <person name="Brannstrom I.O."/>
            <person name="Guillou S."/>
            <person name="Cros-Aarteil S."/>
            <person name="Calhoun S."/>
            <person name="Haridas S."/>
            <person name="Kuo A."/>
            <person name="Mondo S."/>
            <person name="Pangilinan J."/>
            <person name="Riley R."/>
            <person name="LaButti K."/>
            <person name="Andreopoulos B."/>
            <person name="Lipzen A."/>
            <person name="Chen C."/>
            <person name="Yan M."/>
            <person name="Daum C."/>
            <person name="Ng V."/>
            <person name="Clum A."/>
            <person name="Steindorff A."/>
            <person name="Ohm R.A."/>
            <person name="Martin F."/>
            <person name="Silar P."/>
            <person name="Natvig D.O."/>
            <person name="Lalanne C."/>
            <person name="Gautier V."/>
            <person name="Ament-Velasquez S.L."/>
            <person name="Kruys A."/>
            <person name="Hutchinson M.I."/>
            <person name="Powell A.J."/>
            <person name="Barry K."/>
            <person name="Miller A.N."/>
            <person name="Grigoriev I.V."/>
            <person name="Debuchy R."/>
            <person name="Gladieux P."/>
            <person name="Hiltunen Thoren M."/>
            <person name="Johannesson H."/>
        </authorList>
    </citation>
    <scope>NUCLEOTIDE SEQUENCE</scope>
    <source>
        <strain evidence="2">FGSC 1904</strain>
    </source>
</reference>
<feature type="region of interest" description="Disordered" evidence="1">
    <location>
        <begin position="320"/>
        <end position="443"/>
    </location>
</feature>